<evidence type="ECO:0000313" key="5">
    <source>
        <dbReference type="EMBL" id="BCS28770.1"/>
    </source>
</evidence>
<name>A0A7R7XW07_9EURO</name>
<feature type="domain" description="Hydantoinase/oxoprolinase N-terminal" evidence="4">
    <location>
        <begin position="11"/>
        <end position="224"/>
    </location>
</feature>
<dbReference type="GO" id="GO:0006749">
    <property type="term" value="P:glutathione metabolic process"/>
    <property type="evidence" value="ECO:0007669"/>
    <property type="project" value="TreeGrafter"/>
</dbReference>
<dbReference type="PANTHER" id="PTHR11365">
    <property type="entry name" value="5-OXOPROLINASE RELATED"/>
    <property type="match status" value="1"/>
</dbReference>
<dbReference type="OrthoDB" id="3643at2759"/>
<dbReference type="GO" id="GO:0017168">
    <property type="term" value="F:5-oxoprolinase (ATP-hydrolyzing) activity"/>
    <property type="evidence" value="ECO:0007669"/>
    <property type="project" value="TreeGrafter"/>
</dbReference>
<feature type="domain" description="Hydantoinase A/oxoprolinase" evidence="2">
    <location>
        <begin position="247"/>
        <end position="539"/>
    </location>
</feature>
<protein>
    <recommendedName>
        <fullName evidence="7">5-oxoprolinase</fullName>
    </recommendedName>
</protein>
<proteinExistence type="inferred from homology"/>
<accession>A0A7R7XW07</accession>
<evidence type="ECO:0000313" key="6">
    <source>
        <dbReference type="Proteomes" id="UP000654913"/>
    </source>
</evidence>
<evidence type="ECO:0000256" key="1">
    <source>
        <dbReference type="ARBA" id="ARBA00010403"/>
    </source>
</evidence>
<dbReference type="EMBL" id="AP024449">
    <property type="protein sequence ID" value="BCS28770.1"/>
    <property type="molecule type" value="Genomic_DNA"/>
</dbReference>
<dbReference type="InterPro" id="IPR002821">
    <property type="entry name" value="Hydantoinase_A"/>
</dbReference>
<gene>
    <name evidence="5" type="ORF">APUU_70340S</name>
</gene>
<reference evidence="5" key="1">
    <citation type="submission" date="2021-01" db="EMBL/GenBank/DDBJ databases">
        <authorList>
            <consortium name="Aspergillus puulaauensis MK2 genome sequencing consortium"/>
            <person name="Kazuki M."/>
            <person name="Futagami T."/>
        </authorList>
    </citation>
    <scope>NUCLEOTIDE SEQUENCE</scope>
    <source>
        <strain evidence="5">MK2</strain>
    </source>
</reference>
<reference evidence="5" key="2">
    <citation type="submission" date="2021-02" db="EMBL/GenBank/DDBJ databases">
        <title>Aspergillus puulaauensis MK2 genome sequence.</title>
        <authorList>
            <person name="Futagami T."/>
            <person name="Mori K."/>
            <person name="Kadooka C."/>
            <person name="Tanaka T."/>
        </authorList>
    </citation>
    <scope>NUCLEOTIDE SEQUENCE</scope>
    <source>
        <strain evidence="5">MK2</strain>
    </source>
</reference>
<dbReference type="GeneID" id="64978767"/>
<dbReference type="Pfam" id="PF01968">
    <property type="entry name" value="Hydantoinase_A"/>
    <property type="match status" value="1"/>
</dbReference>
<feature type="domain" description="Hydantoinase B/oxoprolinase" evidence="3">
    <location>
        <begin position="747"/>
        <end position="1281"/>
    </location>
</feature>
<comment type="similarity">
    <text evidence="1">Belongs to the oxoprolinase family.</text>
</comment>
<evidence type="ECO:0000259" key="4">
    <source>
        <dbReference type="Pfam" id="PF05378"/>
    </source>
</evidence>
<evidence type="ECO:0000259" key="3">
    <source>
        <dbReference type="Pfam" id="PF02538"/>
    </source>
</evidence>
<organism evidence="5 6">
    <name type="scientific">Aspergillus puulaauensis</name>
    <dbReference type="NCBI Taxonomy" id="1220207"/>
    <lineage>
        <taxon>Eukaryota</taxon>
        <taxon>Fungi</taxon>
        <taxon>Dikarya</taxon>
        <taxon>Ascomycota</taxon>
        <taxon>Pezizomycotina</taxon>
        <taxon>Eurotiomycetes</taxon>
        <taxon>Eurotiomycetidae</taxon>
        <taxon>Eurotiales</taxon>
        <taxon>Aspergillaceae</taxon>
        <taxon>Aspergillus</taxon>
    </lineage>
</organism>
<dbReference type="Pfam" id="PF02538">
    <property type="entry name" value="Hydantoinase_B"/>
    <property type="match status" value="1"/>
</dbReference>
<evidence type="ECO:0008006" key="7">
    <source>
        <dbReference type="Google" id="ProtNLM"/>
    </source>
</evidence>
<dbReference type="KEGG" id="apuu:APUU_70340S"/>
<keyword evidence="6" id="KW-1185">Reference proteome</keyword>
<dbReference type="PANTHER" id="PTHR11365:SF26">
    <property type="entry name" value="5-OXOPROLINASE"/>
    <property type="match status" value="1"/>
</dbReference>
<sequence>MTVPTSTSGVRIAIDRGGTFTDVWASLPGKPDVVIKLLSVDPANYADAPTEGIRRVLSLHHGSEIPRGIPLPKSSLDSIRMGTTVATNALLERKGTKHAFLVTKGFRDLLQIGYQSRPRLFDLNIVKPGVLYSAVREVDERVTIEGFDEDLDGLFSSTTEIPGVLVKASSGDMIRILKPLDEGAVRQTLRELRMQGFDTVAVCLTHSHVFPAHEERVERIAIEEGFAHVSLSSSVAAKMIKMVPRGGSSSADAYLTPEIKRYLDGFAEGFEGGNLHGVRCDFMQSDGGLVSYDRFSGLRGILSGPAGGVVGYARTSYDGDSGTPVVGFDMGGTSTDVSRYGGPFEHVFESNTAGVTIQSPQLDINTVAAGGGSILFWRNGLFVVGPESASSHPGPACYRKGGPLTVTDANLFLGRLIPDLFPKIFGENEDQPLDVAIVKQKFIALTTDINKDTGKALTPEEVACGFLDVANEAMCRPIRALTEGKGYDIASHNLAVFGGAGGQHACDIARTLKISTIVIHRFSSILSAYGMALADVVQEAQEPVNETYNISSRRQLEDRLSKLRGQVRQQLIDQGIRETDIAYEMYLNMRYQGTETSIMVLQPPNGDFAEEFRKTHLREFSFCFPGDKPIYVDDVRVRGIGTSERKNSEGKELGQQLRASEFKALKSDISECVTPVYFPKVGYQNTPVFLVQSLPPGVVIEGPAIIVDQTQTLVVAPGTVAKVLRSHIVIEIVATSVTIAEQPAVVDHIQLSVFGHRFMSIAEQMGRALQKTAVSLNIKERLDFSCALFGPEGDLVANAPHVPVHLGSMSYAVKHQHELHRGKLSPGDVLVANHPESGGTHLPDITVITPVFEKTGSTVAFYVASRGHHTDIGGLGGTSMPPNSTELWQEGAAIRSFKLIQNGTFDEAGITDILLRPGTHPGCTGSRHIQDNISDLKAQVAANHKGMTLVQSLIEEYTLPTVQMYMSAIQSNAEQAVRTYLLTTRTKLGSHLSATDQMDNGTLLSLAITISPTGSATFDFTNTGVELLSNINAPPAITYSAIIYTLRLLIGTDIPLNQGCLAPISVILPKNSFLNPSSSPAVCAGNTQTSQRVVDVILRAFRAAAASHGCMNCLGFFGEGGKTSSGKQLEGYAYAFGETICGGSGATSTQGGASGVHTHMTNTRITDPESLEKRYPVILREFAIRPGTGGAGVFRGGDGVVRDIECRAPLSFSVITERRSVAPYGMEGGGEGERGANYWVRRVKAHDGEEERWVNMGAKNMVRMQAGDRCVIHTPGGGGWGGEGIKYGDVKVNGAVRAQHPRASGSVGAYAAAQEASN</sequence>
<dbReference type="Proteomes" id="UP000654913">
    <property type="component" value="Chromosome 7"/>
</dbReference>
<dbReference type="InterPro" id="IPR045079">
    <property type="entry name" value="Oxoprolinase-like"/>
</dbReference>
<dbReference type="InterPro" id="IPR003692">
    <property type="entry name" value="Hydantoinase_B"/>
</dbReference>
<evidence type="ECO:0000259" key="2">
    <source>
        <dbReference type="Pfam" id="PF01968"/>
    </source>
</evidence>
<dbReference type="Pfam" id="PF05378">
    <property type="entry name" value="Hydant_A_N"/>
    <property type="match status" value="1"/>
</dbReference>
<dbReference type="RefSeq" id="XP_041560956.1">
    <property type="nucleotide sequence ID" value="XM_041695202.1"/>
</dbReference>
<dbReference type="GO" id="GO:0005829">
    <property type="term" value="C:cytosol"/>
    <property type="evidence" value="ECO:0007669"/>
    <property type="project" value="TreeGrafter"/>
</dbReference>
<dbReference type="InterPro" id="IPR008040">
    <property type="entry name" value="Hydant_A_N"/>
</dbReference>